<dbReference type="PANTHER" id="PTHR43877">
    <property type="entry name" value="AMINOALKYLPHOSPHONATE N-ACETYLTRANSFERASE-RELATED-RELATED"/>
    <property type="match status" value="1"/>
</dbReference>
<dbReference type="SUPFAM" id="SSF55729">
    <property type="entry name" value="Acyl-CoA N-acyltransferases (Nat)"/>
    <property type="match status" value="1"/>
</dbReference>
<dbReference type="EMBL" id="SZPQ01000004">
    <property type="protein sequence ID" value="TKI07427.1"/>
    <property type="molecule type" value="Genomic_DNA"/>
</dbReference>
<keyword evidence="2" id="KW-0012">Acyltransferase</keyword>
<dbReference type="InterPro" id="IPR000182">
    <property type="entry name" value="GNAT_dom"/>
</dbReference>
<organism evidence="4 5">
    <name type="scientific">Martelella alba</name>
    <dbReference type="NCBI Taxonomy" id="2590451"/>
    <lineage>
        <taxon>Bacteria</taxon>
        <taxon>Pseudomonadati</taxon>
        <taxon>Pseudomonadota</taxon>
        <taxon>Alphaproteobacteria</taxon>
        <taxon>Hyphomicrobiales</taxon>
        <taxon>Aurantimonadaceae</taxon>
        <taxon>Martelella</taxon>
    </lineage>
</organism>
<reference evidence="4 5" key="1">
    <citation type="submission" date="2019-04" db="EMBL/GenBank/DDBJ databases">
        <authorList>
            <person name="Li M."/>
            <person name="Gao C."/>
        </authorList>
    </citation>
    <scope>NUCLEOTIDE SEQUENCE [LARGE SCALE GENOMIC DNA]</scope>
    <source>
        <strain evidence="4 5">BGMRC 2031</strain>
    </source>
</reference>
<proteinExistence type="predicted"/>
<dbReference type="PANTHER" id="PTHR43877:SF2">
    <property type="entry name" value="AMINOALKYLPHOSPHONATE N-ACETYLTRANSFERASE-RELATED"/>
    <property type="match status" value="1"/>
</dbReference>
<keyword evidence="1" id="KW-0808">Transferase</keyword>
<dbReference type="InterPro" id="IPR016181">
    <property type="entry name" value="Acyl_CoA_acyltransferase"/>
</dbReference>
<dbReference type="PROSITE" id="PS51186">
    <property type="entry name" value="GNAT"/>
    <property type="match status" value="1"/>
</dbReference>
<name>A0ABY2SNQ7_9HYPH</name>
<sequence length="159" mass="17850">MLQLRAARIDELDKLTELCLQSKAVYGYDDDFMRCCRETLTFHPADVESSSICVAECDRELLGAAQLFFSEGNAILQRLFVSPAKTRHGIGKALFGWSLQMAHRAGARRLLIDCDPQAAGFFRRMGARPEGVVDSNIVPDRRMPRYQVTLSSRRPPSAE</sequence>
<evidence type="ECO:0000256" key="1">
    <source>
        <dbReference type="ARBA" id="ARBA00022679"/>
    </source>
</evidence>
<accession>A0ABY2SNQ7</accession>
<evidence type="ECO:0000259" key="3">
    <source>
        <dbReference type="PROSITE" id="PS51186"/>
    </source>
</evidence>
<dbReference type="Proteomes" id="UP000305202">
    <property type="component" value="Unassembled WGS sequence"/>
</dbReference>
<comment type="caution">
    <text evidence="4">The sequence shown here is derived from an EMBL/GenBank/DDBJ whole genome shotgun (WGS) entry which is preliminary data.</text>
</comment>
<evidence type="ECO:0000256" key="2">
    <source>
        <dbReference type="ARBA" id="ARBA00023315"/>
    </source>
</evidence>
<evidence type="ECO:0000313" key="5">
    <source>
        <dbReference type="Proteomes" id="UP000305202"/>
    </source>
</evidence>
<keyword evidence="5" id="KW-1185">Reference proteome</keyword>
<dbReference type="RefSeq" id="WP_136989003.1">
    <property type="nucleotide sequence ID" value="NZ_SZPQ01000004.1"/>
</dbReference>
<feature type="domain" description="N-acetyltransferase" evidence="3">
    <location>
        <begin position="2"/>
        <end position="151"/>
    </location>
</feature>
<dbReference type="InterPro" id="IPR050832">
    <property type="entry name" value="Bact_Acetyltransf"/>
</dbReference>
<evidence type="ECO:0000313" key="4">
    <source>
        <dbReference type="EMBL" id="TKI07427.1"/>
    </source>
</evidence>
<dbReference type="CDD" id="cd04301">
    <property type="entry name" value="NAT_SF"/>
    <property type="match status" value="1"/>
</dbReference>
<protein>
    <submittedName>
        <fullName evidence="4">GNAT family N-acetyltransferase</fullName>
    </submittedName>
</protein>
<dbReference type="Pfam" id="PF13508">
    <property type="entry name" value="Acetyltransf_7"/>
    <property type="match status" value="1"/>
</dbReference>
<gene>
    <name evidence="4" type="ORF">FCN80_05910</name>
</gene>
<dbReference type="Gene3D" id="3.40.630.30">
    <property type="match status" value="1"/>
</dbReference>